<evidence type="ECO:0000256" key="1">
    <source>
        <dbReference type="ARBA" id="ARBA00009108"/>
    </source>
</evidence>
<dbReference type="Pfam" id="PF05949">
    <property type="entry name" value="DUF881"/>
    <property type="match status" value="1"/>
</dbReference>
<sequence length="324" mass="35210">MPHDASEYASFPVSPENTPMKHRAVFSASFAGLESHHVQPDSQPIGHARRRHSEDDSLRLIDDLTNRPMDVLYTDSRLATKSPSLISVWSTRIMVFLICIAVGVAGSVFVRQLSTDPRKEVRKQLSSQLADQTDKVKSLTKEVNSLRSQVESESKSISNWSLSQTTRDDEMINGVLPVQGEGITLTIANPLSVGDDNTDSSLSHEKSGNQIRVVTDSDLQTLVSLLWQAGAEAIAINGNRLGVQTSIRTAGSTILIGVSSVQSPYKIEAIGNRNALADAVGEKTQKSLYSAFKEAGIYPQVSKSTSLTLEAAVTGEVTYARRDR</sequence>
<comment type="caution">
    <text evidence="2">The sequence shown here is derived from an EMBL/GenBank/DDBJ whole genome shotgun (WGS) entry which is preliminary data.</text>
</comment>
<dbReference type="PANTHER" id="PTHR37313:SF1">
    <property type="entry name" value="UPF0749 PROTEIN RV1823"/>
    <property type="match status" value="1"/>
</dbReference>
<accession>A0A1V8Q409</accession>
<dbReference type="Proteomes" id="UP000429211">
    <property type="component" value="Unassembled WGS sequence"/>
</dbReference>
<gene>
    <name evidence="2" type="ORF">GBB04_05700</name>
</gene>
<dbReference type="GeneID" id="31606384"/>
<organism evidence="2 3">
    <name type="scientific">Bifidobacterium dentium</name>
    <dbReference type="NCBI Taxonomy" id="1689"/>
    <lineage>
        <taxon>Bacteria</taxon>
        <taxon>Bacillati</taxon>
        <taxon>Actinomycetota</taxon>
        <taxon>Actinomycetes</taxon>
        <taxon>Bifidobacteriales</taxon>
        <taxon>Bifidobacteriaceae</taxon>
        <taxon>Bifidobacterium</taxon>
    </lineage>
</organism>
<dbReference type="InterPro" id="IPR010273">
    <property type="entry name" value="DUF881"/>
</dbReference>
<name>A0A1V8Q409_9BIFI</name>
<dbReference type="GO" id="GO:0005886">
    <property type="term" value="C:plasma membrane"/>
    <property type="evidence" value="ECO:0007669"/>
    <property type="project" value="TreeGrafter"/>
</dbReference>
<dbReference type="AlphaFoldDB" id="A0A1V8Q409"/>
<evidence type="ECO:0000313" key="3">
    <source>
        <dbReference type="Proteomes" id="UP000429211"/>
    </source>
</evidence>
<dbReference type="RefSeq" id="WP_033488940.1">
    <property type="nucleotide sequence ID" value="NZ_BCYE01000008.1"/>
</dbReference>
<dbReference type="EMBL" id="WDPD01000005">
    <property type="protein sequence ID" value="KAB7460564.1"/>
    <property type="molecule type" value="Genomic_DNA"/>
</dbReference>
<reference evidence="2 3" key="1">
    <citation type="journal article" date="2019" name="Nat. Med.">
        <title>A library of human gut bacterial isolates paired with longitudinal multiomics data enables mechanistic microbiome research.</title>
        <authorList>
            <person name="Poyet M."/>
            <person name="Groussin M."/>
            <person name="Gibbons S.M."/>
            <person name="Avila-Pacheco J."/>
            <person name="Jiang X."/>
            <person name="Kearney S.M."/>
            <person name="Perrotta A.R."/>
            <person name="Berdy B."/>
            <person name="Zhao S."/>
            <person name="Lieberman T.D."/>
            <person name="Swanson P.K."/>
            <person name="Smith M."/>
            <person name="Roesemann S."/>
            <person name="Alexander J.E."/>
            <person name="Rich S.A."/>
            <person name="Livny J."/>
            <person name="Vlamakis H."/>
            <person name="Clish C."/>
            <person name="Bullock K."/>
            <person name="Deik A."/>
            <person name="Scott J."/>
            <person name="Pierce K.A."/>
            <person name="Xavier R.J."/>
            <person name="Alm E.J."/>
        </authorList>
    </citation>
    <scope>NUCLEOTIDE SEQUENCE [LARGE SCALE GENOMIC DNA]</scope>
    <source>
        <strain evidence="2 3">BIOML-A2</strain>
    </source>
</reference>
<dbReference type="Gene3D" id="3.30.70.1880">
    <property type="entry name" value="Protein of unknown function DUF881"/>
    <property type="match status" value="1"/>
</dbReference>
<protein>
    <submittedName>
        <fullName evidence="2">DUF881 domain-containing protein</fullName>
    </submittedName>
</protein>
<proteinExistence type="inferred from homology"/>
<evidence type="ECO:0000313" key="2">
    <source>
        <dbReference type="EMBL" id="KAB7460564.1"/>
    </source>
</evidence>
<comment type="similarity">
    <text evidence="1">Belongs to the UPF0749 family.</text>
</comment>
<dbReference type="PANTHER" id="PTHR37313">
    <property type="entry name" value="UPF0749 PROTEIN RV1825"/>
    <property type="match status" value="1"/>
</dbReference>